<dbReference type="SUPFAM" id="SSF63829">
    <property type="entry name" value="Calcium-dependent phosphotriesterase"/>
    <property type="match status" value="1"/>
</dbReference>
<dbReference type="PRINTS" id="PR01790">
    <property type="entry name" value="SMP30FAMILY"/>
</dbReference>
<dbReference type="EMBL" id="JAPJZH010000008">
    <property type="protein sequence ID" value="MDA4846617.1"/>
    <property type="molecule type" value="Genomic_DNA"/>
</dbReference>
<keyword evidence="1" id="KW-0378">Hydrolase</keyword>
<organism evidence="3 4">
    <name type="scientific">Hoeflea poritis</name>
    <dbReference type="NCBI Taxonomy" id="2993659"/>
    <lineage>
        <taxon>Bacteria</taxon>
        <taxon>Pseudomonadati</taxon>
        <taxon>Pseudomonadota</taxon>
        <taxon>Alphaproteobacteria</taxon>
        <taxon>Hyphomicrobiales</taxon>
        <taxon>Rhizobiaceae</taxon>
        <taxon>Hoeflea</taxon>
    </lineage>
</organism>
<sequence>MQDHIVVDDRRFLSLIQPNAHLEKIAGGMIWTEGPVYFPQGDYFLWSDIPNNRSYQWSSGSSVRVFDHNPNYCNGHTRDREGRLISCEHLTRRVTRLEHGGSVTVIADSFNGKRLNSPNDVVVKSDGSIWFTDPPYGILSDFEGAAAEQEQDGCYVFRWCPDTGELSVVADDFVKPNGLAFSPDESLLYVSDTGLSHDPDGPHHIRVFDVKDGRALANGRIFVDIEEGVPDGFRADCQGNIWTSSAAGVQCFDPDAMRLGMLATPETVANVTFGGRRNIRLLITATTSVYTTFVSVKGAT</sequence>
<comment type="caution">
    <text evidence="3">The sequence shown here is derived from an EMBL/GenBank/DDBJ whole genome shotgun (WGS) entry which is preliminary data.</text>
</comment>
<evidence type="ECO:0000259" key="2">
    <source>
        <dbReference type="Pfam" id="PF08450"/>
    </source>
</evidence>
<dbReference type="RefSeq" id="WP_271090388.1">
    <property type="nucleotide sequence ID" value="NZ_JAPJZH010000008.1"/>
</dbReference>
<evidence type="ECO:0000256" key="1">
    <source>
        <dbReference type="ARBA" id="ARBA00022801"/>
    </source>
</evidence>
<reference evidence="3" key="1">
    <citation type="submission" date="2022-11" db="EMBL/GenBank/DDBJ databases">
        <title>Hoeflea poritis sp. nov., isolated from scleractinian coral Porites lutea.</title>
        <authorList>
            <person name="Zhang G."/>
            <person name="Wei Q."/>
            <person name="Cai L."/>
        </authorList>
    </citation>
    <scope>NUCLEOTIDE SEQUENCE</scope>
    <source>
        <strain evidence="3">E7-10</strain>
    </source>
</reference>
<keyword evidence="4" id="KW-1185">Reference proteome</keyword>
<dbReference type="Gene3D" id="2.120.10.30">
    <property type="entry name" value="TolB, C-terminal domain"/>
    <property type="match status" value="1"/>
</dbReference>
<name>A0ABT4VPH9_9HYPH</name>
<dbReference type="Pfam" id="PF08450">
    <property type="entry name" value="SGL"/>
    <property type="match status" value="1"/>
</dbReference>
<protein>
    <submittedName>
        <fullName evidence="3">SMP-30/gluconolactonase/LRE family protein</fullName>
    </submittedName>
</protein>
<dbReference type="PANTHER" id="PTHR47572">
    <property type="entry name" value="LIPOPROTEIN-RELATED"/>
    <property type="match status" value="1"/>
</dbReference>
<dbReference type="InterPro" id="IPR005511">
    <property type="entry name" value="SMP-30"/>
</dbReference>
<dbReference type="InterPro" id="IPR013658">
    <property type="entry name" value="SGL"/>
</dbReference>
<proteinExistence type="predicted"/>
<feature type="domain" description="SMP-30/Gluconolactonase/LRE-like region" evidence="2">
    <location>
        <begin position="31"/>
        <end position="286"/>
    </location>
</feature>
<accession>A0ABT4VPH9</accession>
<evidence type="ECO:0000313" key="4">
    <source>
        <dbReference type="Proteomes" id="UP001148313"/>
    </source>
</evidence>
<evidence type="ECO:0000313" key="3">
    <source>
        <dbReference type="EMBL" id="MDA4846617.1"/>
    </source>
</evidence>
<dbReference type="InterPro" id="IPR011042">
    <property type="entry name" value="6-blade_b-propeller_TolB-like"/>
</dbReference>
<gene>
    <name evidence="3" type="ORF">OOZ53_14730</name>
</gene>
<dbReference type="Proteomes" id="UP001148313">
    <property type="component" value="Unassembled WGS sequence"/>
</dbReference>
<dbReference type="InterPro" id="IPR051262">
    <property type="entry name" value="SMP-30/CGR1_Lactonase"/>
</dbReference>
<dbReference type="PANTHER" id="PTHR47572:SF4">
    <property type="entry name" value="LACTONASE DRP35"/>
    <property type="match status" value="1"/>
</dbReference>